<dbReference type="RefSeq" id="WP_130604512.1">
    <property type="nucleotide sequence ID" value="NZ_CP034759.1"/>
</dbReference>
<proteinExistence type="predicted"/>
<keyword evidence="4" id="KW-1185">Reference proteome</keyword>
<feature type="compositionally biased region" description="Polar residues" evidence="1">
    <location>
        <begin position="197"/>
        <end position="207"/>
    </location>
</feature>
<feature type="transmembrane region" description="Helical" evidence="2">
    <location>
        <begin position="112"/>
        <end position="131"/>
    </location>
</feature>
<dbReference type="Pfam" id="PF04403">
    <property type="entry name" value="PqiA"/>
    <property type="match status" value="1"/>
</dbReference>
<dbReference type="AlphaFoldDB" id="A0A4P6P867"/>
<dbReference type="OrthoDB" id="9800207at2"/>
<accession>A0A4P6P867</accession>
<dbReference type="KEGG" id="lsd:EMK97_15285"/>
<gene>
    <name evidence="3" type="ORF">EMK97_15285</name>
</gene>
<evidence type="ECO:0000313" key="4">
    <source>
        <dbReference type="Proteomes" id="UP000290244"/>
    </source>
</evidence>
<organism evidence="3 4">
    <name type="scientific">Litorilituus sediminis</name>
    <dbReference type="NCBI Taxonomy" id="718192"/>
    <lineage>
        <taxon>Bacteria</taxon>
        <taxon>Pseudomonadati</taxon>
        <taxon>Pseudomonadota</taxon>
        <taxon>Gammaproteobacteria</taxon>
        <taxon>Alteromonadales</taxon>
        <taxon>Colwelliaceae</taxon>
        <taxon>Litorilituus</taxon>
    </lineage>
</organism>
<sequence length="207" mass="22829">MKKHLGFFLNLVAIGLFIPGILLPMFSLSMDMTAQVANASLNTDLFAKQLSLLQTVEELYKDERILVAALIFLFSICIPIFKSMLITLAYFKRNTQLERSIYRFVSAIGKWSMADVFVVAVLLAVLSTNHAETASSQQLVLFGFKIDLLISSQTLSAIGQGFYYFVGYCLLSIFATQLGYSGVKSSYRASQPDGETKLTNANSSASI</sequence>
<keyword evidence="2" id="KW-0812">Transmembrane</keyword>
<name>A0A4P6P867_9GAMM</name>
<evidence type="ECO:0000313" key="3">
    <source>
        <dbReference type="EMBL" id="QBG37851.1"/>
    </source>
</evidence>
<feature type="region of interest" description="Disordered" evidence="1">
    <location>
        <begin position="186"/>
        <end position="207"/>
    </location>
</feature>
<protein>
    <submittedName>
        <fullName evidence="3">Paraquat-inducible protein A</fullName>
    </submittedName>
</protein>
<dbReference type="InterPro" id="IPR007498">
    <property type="entry name" value="PqiA-like"/>
</dbReference>
<feature type="transmembrane region" description="Helical" evidence="2">
    <location>
        <begin position="7"/>
        <end position="26"/>
    </location>
</feature>
<dbReference type="EMBL" id="CP034759">
    <property type="protein sequence ID" value="QBG37851.1"/>
    <property type="molecule type" value="Genomic_DNA"/>
</dbReference>
<feature type="transmembrane region" description="Helical" evidence="2">
    <location>
        <begin position="65"/>
        <end position="91"/>
    </location>
</feature>
<evidence type="ECO:0000256" key="2">
    <source>
        <dbReference type="SAM" id="Phobius"/>
    </source>
</evidence>
<keyword evidence="2" id="KW-1133">Transmembrane helix</keyword>
<dbReference type="Proteomes" id="UP000290244">
    <property type="component" value="Chromosome"/>
</dbReference>
<feature type="transmembrane region" description="Helical" evidence="2">
    <location>
        <begin position="161"/>
        <end position="180"/>
    </location>
</feature>
<evidence type="ECO:0000256" key="1">
    <source>
        <dbReference type="SAM" id="MobiDB-lite"/>
    </source>
</evidence>
<keyword evidence="2" id="KW-0472">Membrane</keyword>
<reference evidence="3 4" key="1">
    <citation type="submission" date="2018-12" db="EMBL/GenBank/DDBJ databases">
        <title>Complete genome of Litorilituus sediminis.</title>
        <authorList>
            <person name="Liu A."/>
            <person name="Rong J."/>
        </authorList>
    </citation>
    <scope>NUCLEOTIDE SEQUENCE [LARGE SCALE GENOMIC DNA]</scope>
    <source>
        <strain evidence="3 4">JCM 17549</strain>
    </source>
</reference>